<sequence length="173" mass="20322">MYWIAFYSCFAKYNSLRTVSILYALFEGILLGSAFVVMDVNNFILLPVFMFALICVCFIFVLMNVLYSFNIIKVNSRLLTFLIILTVFVFSTWTINIFMDNTVLSTLAIFGTIVLASLNLVQNFQEVEYLTRLKLDKKYEWPLAFSFHIIFISLFTDFLLLLLEYTRIRDKRI</sequence>
<feature type="transmembrane region" description="Helical" evidence="1">
    <location>
        <begin position="44"/>
        <end position="66"/>
    </location>
</feature>
<gene>
    <name evidence="2" type="ORF">H7685_00305</name>
</gene>
<organism evidence="2">
    <name type="scientific">Candidatus Phytoplasma australasiaticum subsp. australasiaticum</name>
    <dbReference type="NCBI Taxonomy" id="2832407"/>
    <lineage>
        <taxon>Bacteria</taxon>
        <taxon>Bacillati</taxon>
        <taxon>Mycoplasmatota</taxon>
        <taxon>Mollicutes</taxon>
        <taxon>Acholeplasmatales</taxon>
        <taxon>Acholeplasmataceae</taxon>
        <taxon>Candidatus Phytoplasma</taxon>
        <taxon>16SrII (Peanut WB group)</taxon>
        <taxon>Candidatus Phytoplasma australasiaticum</taxon>
    </lineage>
</organism>
<evidence type="ECO:0000313" key="2">
    <source>
        <dbReference type="EMBL" id="QOX89403.1"/>
    </source>
</evidence>
<keyword evidence="1" id="KW-0472">Membrane</keyword>
<proteinExistence type="predicted"/>
<feature type="transmembrane region" description="Helical" evidence="1">
    <location>
        <begin position="78"/>
        <end position="98"/>
    </location>
</feature>
<dbReference type="Pfam" id="PF12811">
    <property type="entry name" value="BaxI_1"/>
    <property type="match status" value="1"/>
</dbReference>
<accession>A0A7S7FZH2</accession>
<keyword evidence="1" id="KW-0812">Transmembrane</keyword>
<dbReference type="AlphaFoldDB" id="A0A7S7FZH2"/>
<feature type="transmembrane region" description="Helical" evidence="1">
    <location>
        <begin position="21"/>
        <end position="38"/>
    </location>
</feature>
<name>A0A7S7FZH2_9MOLU</name>
<reference evidence="2" key="1">
    <citation type="submission" date="2020-08" db="EMBL/GenBank/DDBJ databases">
        <title>Phytoplasma sp. strain PR08 associated with Phyllody Disease of Parthenium hysterophorus.</title>
        <authorList>
            <person name="Kirdat K."/>
            <person name="Tiwarekar B."/>
            <person name="Yadav A."/>
        </authorList>
    </citation>
    <scope>NUCLEOTIDE SEQUENCE [LARGE SCALE GENOMIC DNA]</scope>
    <source>
        <strain evidence="2">PR08</strain>
    </source>
</reference>
<protein>
    <submittedName>
        <fullName evidence="2">Bax inhibitor-1/YccA family protein</fullName>
    </submittedName>
</protein>
<feature type="transmembrane region" description="Helical" evidence="1">
    <location>
        <begin position="104"/>
        <end position="121"/>
    </location>
</feature>
<keyword evidence="1" id="KW-1133">Transmembrane helix</keyword>
<dbReference type="InterPro" id="IPR010539">
    <property type="entry name" value="BaxI_1-like"/>
</dbReference>
<evidence type="ECO:0000256" key="1">
    <source>
        <dbReference type="SAM" id="Phobius"/>
    </source>
</evidence>
<dbReference type="EMBL" id="CP060385">
    <property type="protein sequence ID" value="QOX89403.1"/>
    <property type="molecule type" value="Genomic_DNA"/>
</dbReference>
<feature type="transmembrane region" description="Helical" evidence="1">
    <location>
        <begin position="141"/>
        <end position="163"/>
    </location>
</feature>